<reference evidence="1 2" key="1">
    <citation type="submission" date="2017-09" db="EMBL/GenBank/DDBJ databases">
        <authorList>
            <person name="Ehlers B."/>
            <person name="Leendertz F.H."/>
        </authorList>
    </citation>
    <scope>NUCLEOTIDE SEQUENCE [LARGE SCALE GENOMIC DNA]</scope>
    <source>
        <strain evidence="1 2">CGMCC 4.7095</strain>
    </source>
</reference>
<name>A0A286E9U7_9ACTN</name>
<evidence type="ECO:0000313" key="2">
    <source>
        <dbReference type="Proteomes" id="UP000219072"/>
    </source>
</evidence>
<sequence>MGCPLNTWFGRTVRNWWESRPFRTVLNGNSGHGRGGGGRRLLRVNLMEQL</sequence>
<dbReference type="AlphaFoldDB" id="A0A286E9U7"/>
<dbReference type="EMBL" id="OCNE01000033">
    <property type="protein sequence ID" value="SOD67672.1"/>
    <property type="molecule type" value="Genomic_DNA"/>
</dbReference>
<gene>
    <name evidence="1" type="ORF">SAMN06297387_1333</name>
</gene>
<accession>A0A286E9U7</accession>
<organism evidence="1 2">
    <name type="scientific">Streptomyces zhaozhouensis</name>
    <dbReference type="NCBI Taxonomy" id="1300267"/>
    <lineage>
        <taxon>Bacteria</taxon>
        <taxon>Bacillati</taxon>
        <taxon>Actinomycetota</taxon>
        <taxon>Actinomycetes</taxon>
        <taxon>Kitasatosporales</taxon>
        <taxon>Streptomycetaceae</taxon>
        <taxon>Streptomyces</taxon>
    </lineage>
</organism>
<evidence type="ECO:0000313" key="1">
    <source>
        <dbReference type="EMBL" id="SOD67672.1"/>
    </source>
</evidence>
<proteinExistence type="predicted"/>
<keyword evidence="2" id="KW-1185">Reference proteome</keyword>
<protein>
    <submittedName>
        <fullName evidence="1">Uncharacterized protein</fullName>
    </submittedName>
</protein>
<dbReference type="Proteomes" id="UP000219072">
    <property type="component" value="Unassembled WGS sequence"/>
</dbReference>